<evidence type="ECO:0000313" key="1">
    <source>
        <dbReference type="EMBL" id="GFU38969.1"/>
    </source>
</evidence>
<gene>
    <name evidence="1" type="ORF">NPIL_10361</name>
</gene>
<sequence length="113" mass="12896">MVRLVDSIMRVAVVESKIFFFTKSQLFHKSRSPQQRDSEQKMKILQSAGLYLVLLCPSNQNSHTGFYVITTTNHSISSSRVQLHSILTSRSRSHALLHSTMTSHSSPFVFRQD</sequence>
<dbReference type="AlphaFoldDB" id="A0A8X6USQ4"/>
<keyword evidence="2" id="KW-1185">Reference proteome</keyword>
<proteinExistence type="predicted"/>
<protein>
    <submittedName>
        <fullName evidence="1">Uncharacterized protein</fullName>
    </submittedName>
</protein>
<dbReference type="Proteomes" id="UP000887013">
    <property type="component" value="Unassembled WGS sequence"/>
</dbReference>
<reference evidence="1" key="1">
    <citation type="submission" date="2020-08" db="EMBL/GenBank/DDBJ databases">
        <title>Multicomponent nature underlies the extraordinary mechanical properties of spider dragline silk.</title>
        <authorList>
            <person name="Kono N."/>
            <person name="Nakamura H."/>
            <person name="Mori M."/>
            <person name="Yoshida Y."/>
            <person name="Ohtoshi R."/>
            <person name="Malay A.D."/>
            <person name="Moran D.A.P."/>
            <person name="Tomita M."/>
            <person name="Numata K."/>
            <person name="Arakawa K."/>
        </authorList>
    </citation>
    <scope>NUCLEOTIDE SEQUENCE</scope>
</reference>
<evidence type="ECO:0000313" key="2">
    <source>
        <dbReference type="Proteomes" id="UP000887013"/>
    </source>
</evidence>
<comment type="caution">
    <text evidence="1">The sequence shown here is derived from an EMBL/GenBank/DDBJ whole genome shotgun (WGS) entry which is preliminary data.</text>
</comment>
<organism evidence="1 2">
    <name type="scientific">Nephila pilipes</name>
    <name type="common">Giant wood spider</name>
    <name type="synonym">Nephila maculata</name>
    <dbReference type="NCBI Taxonomy" id="299642"/>
    <lineage>
        <taxon>Eukaryota</taxon>
        <taxon>Metazoa</taxon>
        <taxon>Ecdysozoa</taxon>
        <taxon>Arthropoda</taxon>
        <taxon>Chelicerata</taxon>
        <taxon>Arachnida</taxon>
        <taxon>Araneae</taxon>
        <taxon>Araneomorphae</taxon>
        <taxon>Entelegynae</taxon>
        <taxon>Araneoidea</taxon>
        <taxon>Nephilidae</taxon>
        <taxon>Nephila</taxon>
    </lineage>
</organism>
<accession>A0A8X6USQ4</accession>
<dbReference type="EMBL" id="BMAW01084480">
    <property type="protein sequence ID" value="GFU38969.1"/>
    <property type="molecule type" value="Genomic_DNA"/>
</dbReference>
<name>A0A8X6USQ4_NEPPI</name>